<evidence type="ECO:0000313" key="7">
    <source>
        <dbReference type="EMBL" id="HIW84687.1"/>
    </source>
</evidence>
<dbReference type="SUPFAM" id="SSF53613">
    <property type="entry name" value="Ribokinase-like"/>
    <property type="match status" value="1"/>
</dbReference>
<dbReference type="AlphaFoldDB" id="A0A9D1UEC5"/>
<keyword evidence="3" id="KW-0547">Nucleotide-binding</keyword>
<dbReference type="GO" id="GO:0005829">
    <property type="term" value="C:cytosol"/>
    <property type="evidence" value="ECO:0007669"/>
    <property type="project" value="TreeGrafter"/>
</dbReference>
<protein>
    <recommendedName>
        <fullName evidence="1">pyridoxal kinase</fullName>
        <ecNumber evidence="1">2.7.1.35</ecNumber>
    </recommendedName>
</protein>
<evidence type="ECO:0000256" key="1">
    <source>
        <dbReference type="ARBA" id="ARBA00012104"/>
    </source>
</evidence>
<dbReference type="InterPro" id="IPR004625">
    <property type="entry name" value="PyrdxlKinase"/>
</dbReference>
<evidence type="ECO:0000256" key="3">
    <source>
        <dbReference type="ARBA" id="ARBA00022741"/>
    </source>
</evidence>
<evidence type="ECO:0000256" key="2">
    <source>
        <dbReference type="ARBA" id="ARBA00022679"/>
    </source>
</evidence>
<dbReference type="Proteomes" id="UP000824263">
    <property type="component" value="Unassembled WGS sequence"/>
</dbReference>
<evidence type="ECO:0000256" key="5">
    <source>
        <dbReference type="ARBA" id="ARBA00022840"/>
    </source>
</evidence>
<keyword evidence="4 7" id="KW-0418">Kinase</keyword>
<dbReference type="GO" id="GO:0005524">
    <property type="term" value="F:ATP binding"/>
    <property type="evidence" value="ECO:0007669"/>
    <property type="project" value="UniProtKB-KW"/>
</dbReference>
<dbReference type="PANTHER" id="PTHR10534">
    <property type="entry name" value="PYRIDOXAL KINASE"/>
    <property type="match status" value="1"/>
</dbReference>
<proteinExistence type="predicted"/>
<accession>A0A9D1UEC5</accession>
<evidence type="ECO:0000256" key="4">
    <source>
        <dbReference type="ARBA" id="ARBA00022777"/>
    </source>
</evidence>
<dbReference type="NCBIfam" id="NF005491">
    <property type="entry name" value="PRK07105.1"/>
    <property type="match status" value="1"/>
</dbReference>
<name>A0A9D1UEC5_9FIRM</name>
<dbReference type="GO" id="GO:0009443">
    <property type="term" value="P:pyridoxal 5'-phosphate salvage"/>
    <property type="evidence" value="ECO:0007669"/>
    <property type="project" value="InterPro"/>
</dbReference>
<dbReference type="EC" id="2.7.1.35" evidence="1"/>
<dbReference type="InterPro" id="IPR013749">
    <property type="entry name" value="PM/HMP-P_kinase-1"/>
</dbReference>
<evidence type="ECO:0000259" key="6">
    <source>
        <dbReference type="Pfam" id="PF08543"/>
    </source>
</evidence>
<keyword evidence="5" id="KW-0067">ATP-binding</keyword>
<keyword evidence="2 7" id="KW-0808">Transferase</keyword>
<organism evidence="7 8">
    <name type="scientific">Candidatus Dorea gallistercoris</name>
    <dbReference type="NCBI Taxonomy" id="2838542"/>
    <lineage>
        <taxon>Bacteria</taxon>
        <taxon>Bacillati</taxon>
        <taxon>Bacillota</taxon>
        <taxon>Clostridia</taxon>
        <taxon>Lachnospirales</taxon>
        <taxon>Lachnospiraceae</taxon>
        <taxon>Dorea</taxon>
    </lineage>
</organism>
<dbReference type="EMBL" id="DXGF01000182">
    <property type="protein sequence ID" value="HIW84687.1"/>
    <property type="molecule type" value="Genomic_DNA"/>
</dbReference>
<dbReference type="Pfam" id="PF08543">
    <property type="entry name" value="Phos_pyr_kin"/>
    <property type="match status" value="1"/>
</dbReference>
<dbReference type="Gene3D" id="3.40.1190.20">
    <property type="match status" value="1"/>
</dbReference>
<reference evidence="7" key="1">
    <citation type="journal article" date="2021" name="PeerJ">
        <title>Extensive microbial diversity within the chicken gut microbiome revealed by metagenomics and culture.</title>
        <authorList>
            <person name="Gilroy R."/>
            <person name="Ravi A."/>
            <person name="Getino M."/>
            <person name="Pursley I."/>
            <person name="Horton D.L."/>
            <person name="Alikhan N.F."/>
            <person name="Baker D."/>
            <person name="Gharbi K."/>
            <person name="Hall N."/>
            <person name="Watson M."/>
            <person name="Adriaenssens E.M."/>
            <person name="Foster-Nyarko E."/>
            <person name="Jarju S."/>
            <person name="Secka A."/>
            <person name="Antonio M."/>
            <person name="Oren A."/>
            <person name="Chaudhuri R.R."/>
            <person name="La Ragione R."/>
            <person name="Hildebrand F."/>
            <person name="Pallen M.J."/>
        </authorList>
    </citation>
    <scope>NUCLEOTIDE SEQUENCE</scope>
    <source>
        <strain evidence="7">ChiSxjej1B13-11762</strain>
    </source>
</reference>
<evidence type="ECO:0000313" key="8">
    <source>
        <dbReference type="Proteomes" id="UP000824263"/>
    </source>
</evidence>
<gene>
    <name evidence="7" type="ORF">H9873_10250</name>
</gene>
<reference evidence="7" key="2">
    <citation type="submission" date="2021-04" db="EMBL/GenBank/DDBJ databases">
        <authorList>
            <person name="Gilroy R."/>
        </authorList>
    </citation>
    <scope>NUCLEOTIDE SEQUENCE</scope>
    <source>
        <strain evidence="7">ChiSxjej1B13-11762</strain>
    </source>
</reference>
<dbReference type="PANTHER" id="PTHR10534:SF2">
    <property type="entry name" value="PYRIDOXAL KINASE"/>
    <property type="match status" value="1"/>
</dbReference>
<sequence>MSKKIAVINDLSGFGRCSLTAAISVISAMGVQPCPLPTAVLTAQTGYPDYYCDDYTDKMEIFRSYWEKMGQTFDGIYTGFVASERQIHQIFQFIDTFRSPDNFLLVDPVMGDNGKTYDLFTQPLLQEMRRLALTADIITPNLTELCLLTDQEYSSVSATEEHPALLRKITDLGRSLCRQGPGHVVVTGIQFRDEQDTEQMGNLYITETISQLLSFPHIGGSYSGTGDLFASCLAAGAARNSDLRSTIQLAGTFLEMALADTVKERIPRNDGINYEKYLSLLIPEENQWTNLRNKEADIYEN</sequence>
<feature type="domain" description="Pyridoxamine kinase/Phosphomethylpyrimidine kinase" evidence="6">
    <location>
        <begin position="21"/>
        <end position="262"/>
    </location>
</feature>
<dbReference type="InterPro" id="IPR029056">
    <property type="entry name" value="Ribokinase-like"/>
</dbReference>
<dbReference type="CDD" id="cd01173">
    <property type="entry name" value="pyridoxal_pyridoxamine_kinase"/>
    <property type="match status" value="1"/>
</dbReference>
<comment type="caution">
    <text evidence="7">The sequence shown here is derived from an EMBL/GenBank/DDBJ whole genome shotgun (WGS) entry which is preliminary data.</text>
</comment>
<dbReference type="GO" id="GO:0008478">
    <property type="term" value="F:pyridoxal kinase activity"/>
    <property type="evidence" value="ECO:0007669"/>
    <property type="project" value="UniProtKB-EC"/>
</dbReference>